<reference evidence="4 5" key="1">
    <citation type="submission" date="2024-12" db="EMBL/GenBank/DDBJ databases">
        <authorList>
            <person name="Hu S."/>
        </authorList>
    </citation>
    <scope>NUCLEOTIDE SEQUENCE [LARGE SCALE GENOMIC DNA]</scope>
    <source>
        <strain evidence="4 5">P-25</strain>
    </source>
</reference>
<evidence type="ECO:0000259" key="3">
    <source>
        <dbReference type="Pfam" id="PF03629"/>
    </source>
</evidence>
<evidence type="ECO:0000256" key="2">
    <source>
        <dbReference type="SAM" id="SignalP"/>
    </source>
</evidence>
<keyword evidence="1" id="KW-0378">Hydrolase</keyword>
<feature type="signal peptide" evidence="2">
    <location>
        <begin position="1"/>
        <end position="21"/>
    </location>
</feature>
<dbReference type="Proteomes" id="UP001517367">
    <property type="component" value="Unassembled WGS sequence"/>
</dbReference>
<name>A0ABW9JQ07_9SPHI</name>
<keyword evidence="2" id="KW-0732">Signal</keyword>
<feature type="chain" id="PRO_5047307468" evidence="2">
    <location>
        <begin position="22"/>
        <end position="468"/>
    </location>
</feature>
<evidence type="ECO:0000313" key="4">
    <source>
        <dbReference type="EMBL" id="MFN0293875.1"/>
    </source>
</evidence>
<evidence type="ECO:0000313" key="5">
    <source>
        <dbReference type="Proteomes" id="UP001517367"/>
    </source>
</evidence>
<dbReference type="RefSeq" id="WP_138729532.1">
    <property type="nucleotide sequence ID" value="NZ_SRMP02000052.1"/>
</dbReference>
<dbReference type="PANTHER" id="PTHR22901:SF0">
    <property type="entry name" value="SIALATE O-ACETYLESTERASE"/>
    <property type="match status" value="1"/>
</dbReference>
<dbReference type="Gene3D" id="3.40.50.1110">
    <property type="entry name" value="SGNH hydrolase"/>
    <property type="match status" value="1"/>
</dbReference>
<comment type="caution">
    <text evidence="4">The sequence shown here is derived from an EMBL/GenBank/DDBJ whole genome shotgun (WGS) entry which is preliminary data.</text>
</comment>
<dbReference type="SUPFAM" id="SSF52266">
    <property type="entry name" value="SGNH hydrolase"/>
    <property type="match status" value="1"/>
</dbReference>
<evidence type="ECO:0000256" key="1">
    <source>
        <dbReference type="ARBA" id="ARBA00022801"/>
    </source>
</evidence>
<dbReference type="InterPro" id="IPR005181">
    <property type="entry name" value="SASA"/>
</dbReference>
<dbReference type="InterPro" id="IPR039329">
    <property type="entry name" value="SIAE"/>
</dbReference>
<gene>
    <name evidence="4" type="ORF">E5L68_021040</name>
</gene>
<dbReference type="InterPro" id="IPR036514">
    <property type="entry name" value="SGNH_hydro_sf"/>
</dbReference>
<keyword evidence="5" id="KW-1185">Reference proteome</keyword>
<sequence length="468" mass="52181">MKNLLYIFFLAIFGISQSLQAQVKLPAFFADHIVLQQKTNVKIWGTAIGKKKVKVHTSWNNQTYIAQPDDNGNWAVTTNTPSAGGPFQITICQKNKIIINDVLIGEVWICSGQSNMDMPMQGYHSLPVTNSLDIIMESTDPALRLFHVEKKYATKPETDVKGSWQLANAASVSSFSAVGYQFASYLRKQLGVPVGIIQVTWGGSPIEAWMDRTLVGDILKGRLSSNPAISKAVHQTPGNLFDGMVSPLIGYSMAGVIWYQGEQNRHNYEDYLMLQHAMVTSWRSKWKIGDWPFYLSQLAPMKYAERESFKVPLLREAQLKLTDTLKNAGVAILIDGGEERNIHPADKTLAGKRLAYLALSNTYQQKGFPKSSPTYKNMLVKNDTVLLSFNHVPLGLTTHNKSITQFEVAGTDQKFHPAVAVLKGDKVVLVSDKVKKPVAVRYAFKDWCVGELYSTEGVPVSSFRTDNW</sequence>
<accession>A0ABW9JQ07</accession>
<protein>
    <submittedName>
        <fullName evidence="4">Sialate O-acetylesterase</fullName>
    </submittedName>
</protein>
<dbReference type="Pfam" id="PF03629">
    <property type="entry name" value="SASA"/>
    <property type="match status" value="1"/>
</dbReference>
<proteinExistence type="predicted"/>
<feature type="domain" description="Sialate O-acetylesterase" evidence="3">
    <location>
        <begin position="106"/>
        <end position="325"/>
    </location>
</feature>
<dbReference type="PANTHER" id="PTHR22901">
    <property type="entry name" value="SIALATE O-ACETYLESTERASE"/>
    <property type="match status" value="1"/>
</dbReference>
<organism evidence="4 5">
    <name type="scientific">Pedobacter helvus</name>
    <dbReference type="NCBI Taxonomy" id="2563444"/>
    <lineage>
        <taxon>Bacteria</taxon>
        <taxon>Pseudomonadati</taxon>
        <taxon>Bacteroidota</taxon>
        <taxon>Sphingobacteriia</taxon>
        <taxon>Sphingobacteriales</taxon>
        <taxon>Sphingobacteriaceae</taxon>
        <taxon>Pedobacter</taxon>
    </lineage>
</organism>
<dbReference type="EMBL" id="SRMP02000052">
    <property type="protein sequence ID" value="MFN0293875.1"/>
    <property type="molecule type" value="Genomic_DNA"/>
</dbReference>